<dbReference type="PROSITE" id="PS00521">
    <property type="entry name" value="P5CR"/>
    <property type="match status" value="1"/>
</dbReference>
<organism evidence="10 11">
    <name type="scientific">Coraliomargarita sinensis</name>
    <dbReference type="NCBI Taxonomy" id="2174842"/>
    <lineage>
        <taxon>Bacteria</taxon>
        <taxon>Pseudomonadati</taxon>
        <taxon>Verrucomicrobiota</taxon>
        <taxon>Opitutia</taxon>
        <taxon>Puniceicoccales</taxon>
        <taxon>Coraliomargaritaceae</taxon>
        <taxon>Coraliomargarita</taxon>
    </lineage>
</organism>
<evidence type="ECO:0000256" key="7">
    <source>
        <dbReference type="RuleBase" id="RU003903"/>
    </source>
</evidence>
<feature type="domain" description="Pyrroline-5-carboxylate reductase catalytic N-terminal" evidence="8">
    <location>
        <begin position="4"/>
        <end position="98"/>
    </location>
</feature>
<dbReference type="GO" id="GO:0005737">
    <property type="term" value="C:cytoplasm"/>
    <property type="evidence" value="ECO:0007669"/>
    <property type="project" value="UniProtKB-SubCell"/>
</dbReference>
<reference evidence="10 11" key="1">
    <citation type="submission" date="2018-05" db="EMBL/GenBank/DDBJ databases">
        <title>Coraliomargarita sinensis sp. nov., isolated from a marine solar saltern.</title>
        <authorList>
            <person name="Zhou L.Y."/>
        </authorList>
    </citation>
    <scope>NUCLEOTIDE SEQUENCE [LARGE SCALE GENOMIC DNA]</scope>
    <source>
        <strain evidence="10 11">WN38</strain>
    </source>
</reference>
<evidence type="ECO:0000256" key="1">
    <source>
        <dbReference type="ARBA" id="ARBA00005525"/>
    </source>
</evidence>
<accession>A0A317ZM95</accession>
<dbReference type="Gene3D" id="1.10.3730.10">
    <property type="entry name" value="ProC C-terminal domain-like"/>
    <property type="match status" value="1"/>
</dbReference>
<dbReference type="InterPro" id="IPR028939">
    <property type="entry name" value="P5C_Rdtase_cat_N"/>
</dbReference>
<evidence type="ECO:0000256" key="6">
    <source>
        <dbReference type="PIRSR" id="PIRSR000193-1"/>
    </source>
</evidence>
<dbReference type="Proteomes" id="UP000247099">
    <property type="component" value="Unassembled WGS sequence"/>
</dbReference>
<dbReference type="GO" id="GO:0004735">
    <property type="term" value="F:pyrroline-5-carboxylate reductase activity"/>
    <property type="evidence" value="ECO:0007669"/>
    <property type="project" value="UniProtKB-UniRule"/>
</dbReference>
<dbReference type="InParanoid" id="A0A317ZM95"/>
<comment type="catalytic activity">
    <reaction evidence="4">
        <text>L-proline + NAD(+) = (S)-1-pyrroline-5-carboxylate + NADH + 2 H(+)</text>
        <dbReference type="Rhea" id="RHEA:14105"/>
        <dbReference type="ChEBI" id="CHEBI:15378"/>
        <dbReference type="ChEBI" id="CHEBI:17388"/>
        <dbReference type="ChEBI" id="CHEBI:57540"/>
        <dbReference type="ChEBI" id="CHEBI:57945"/>
        <dbReference type="ChEBI" id="CHEBI:60039"/>
        <dbReference type="EC" id="1.5.1.2"/>
    </reaction>
</comment>
<comment type="subcellular location">
    <subcellularLocation>
        <location evidence="4">Cytoplasm</location>
    </subcellularLocation>
</comment>
<evidence type="ECO:0000259" key="9">
    <source>
        <dbReference type="Pfam" id="PF14748"/>
    </source>
</evidence>
<dbReference type="RefSeq" id="WP_110129930.1">
    <property type="nucleotide sequence ID" value="NZ_QHJQ01000002.1"/>
</dbReference>
<keyword evidence="11" id="KW-1185">Reference proteome</keyword>
<dbReference type="GO" id="GO:0055129">
    <property type="term" value="P:L-proline biosynthetic process"/>
    <property type="evidence" value="ECO:0007669"/>
    <property type="project" value="UniProtKB-UniRule"/>
</dbReference>
<evidence type="ECO:0000313" key="10">
    <source>
        <dbReference type="EMBL" id="PXA04929.1"/>
    </source>
</evidence>
<dbReference type="InterPro" id="IPR008927">
    <property type="entry name" value="6-PGluconate_DH-like_C_sf"/>
</dbReference>
<comment type="similarity">
    <text evidence="1 4 7">Belongs to the pyrroline-5-carboxylate reductase family.</text>
</comment>
<dbReference type="Gene3D" id="3.40.50.720">
    <property type="entry name" value="NAD(P)-binding Rossmann-like Domain"/>
    <property type="match status" value="1"/>
</dbReference>
<name>A0A317ZM95_9BACT</name>
<comment type="pathway">
    <text evidence="4 7">Amino-acid biosynthesis; L-proline biosynthesis; L-proline from L-glutamate 5-semialdehyde: step 1/1.</text>
</comment>
<dbReference type="InterPro" id="IPR036291">
    <property type="entry name" value="NAD(P)-bd_dom_sf"/>
</dbReference>
<protein>
    <recommendedName>
        <fullName evidence="4 5">Pyrroline-5-carboxylate reductase</fullName>
        <shortName evidence="4">P5C reductase</shortName>
        <shortName evidence="4">P5CR</shortName>
        <ecNumber evidence="4 5">1.5.1.2</ecNumber>
    </recommendedName>
    <alternativeName>
        <fullName evidence="4">PCA reductase</fullName>
    </alternativeName>
</protein>
<dbReference type="FunFam" id="1.10.3730.10:FF:000001">
    <property type="entry name" value="Pyrroline-5-carboxylate reductase"/>
    <property type="match status" value="1"/>
</dbReference>
<dbReference type="UniPathway" id="UPA00098">
    <property type="reaction ID" value="UER00361"/>
</dbReference>
<comment type="function">
    <text evidence="4">Catalyzes the reduction of 1-pyrroline-5-carboxylate (PCA) to L-proline.</text>
</comment>
<keyword evidence="4" id="KW-0963">Cytoplasm</keyword>
<comment type="caution">
    <text evidence="10">The sequence shown here is derived from an EMBL/GenBank/DDBJ whole genome shotgun (WGS) entry which is preliminary data.</text>
</comment>
<dbReference type="PANTHER" id="PTHR11645">
    <property type="entry name" value="PYRROLINE-5-CARBOXYLATE REDUCTASE"/>
    <property type="match status" value="1"/>
</dbReference>
<dbReference type="Pfam" id="PF14748">
    <property type="entry name" value="P5CR_dimer"/>
    <property type="match status" value="1"/>
</dbReference>
<dbReference type="AlphaFoldDB" id="A0A317ZM95"/>
<evidence type="ECO:0000256" key="2">
    <source>
        <dbReference type="ARBA" id="ARBA00022857"/>
    </source>
</evidence>
<evidence type="ECO:0000256" key="3">
    <source>
        <dbReference type="ARBA" id="ARBA00023002"/>
    </source>
</evidence>
<evidence type="ECO:0000313" key="11">
    <source>
        <dbReference type="Proteomes" id="UP000247099"/>
    </source>
</evidence>
<keyword evidence="4 7" id="KW-0641">Proline biosynthesis</keyword>
<dbReference type="EMBL" id="QHJQ01000002">
    <property type="protein sequence ID" value="PXA04929.1"/>
    <property type="molecule type" value="Genomic_DNA"/>
</dbReference>
<feature type="binding site" evidence="6">
    <location>
        <begin position="70"/>
        <end position="73"/>
    </location>
    <ligand>
        <name>NADP(+)</name>
        <dbReference type="ChEBI" id="CHEBI:58349"/>
    </ligand>
</feature>
<dbReference type="PANTHER" id="PTHR11645:SF0">
    <property type="entry name" value="PYRROLINE-5-CARBOXYLATE REDUCTASE 3"/>
    <property type="match status" value="1"/>
</dbReference>
<dbReference type="HAMAP" id="MF_01925">
    <property type="entry name" value="P5C_reductase"/>
    <property type="match status" value="1"/>
</dbReference>
<keyword evidence="2 4" id="KW-0521">NADP</keyword>
<evidence type="ECO:0000259" key="8">
    <source>
        <dbReference type="Pfam" id="PF03807"/>
    </source>
</evidence>
<dbReference type="SUPFAM" id="SSF48179">
    <property type="entry name" value="6-phosphogluconate dehydrogenase C-terminal domain-like"/>
    <property type="match status" value="1"/>
</dbReference>
<dbReference type="InterPro" id="IPR000304">
    <property type="entry name" value="Pyrroline-COOH_reductase"/>
</dbReference>
<dbReference type="SUPFAM" id="SSF51735">
    <property type="entry name" value="NAD(P)-binding Rossmann-fold domains"/>
    <property type="match status" value="1"/>
</dbReference>
<dbReference type="PIRSF" id="PIRSF000193">
    <property type="entry name" value="Pyrrol-5-carb_rd"/>
    <property type="match status" value="1"/>
</dbReference>
<feature type="domain" description="Pyrroline-5-carboxylate reductase dimerisation" evidence="9">
    <location>
        <begin position="161"/>
        <end position="265"/>
    </location>
</feature>
<gene>
    <name evidence="4" type="primary">proC</name>
    <name evidence="10" type="ORF">DDZ13_02900</name>
</gene>
<dbReference type="InterPro" id="IPR029036">
    <property type="entry name" value="P5CR_dimer"/>
</dbReference>
<dbReference type="EC" id="1.5.1.2" evidence="4 5"/>
<proteinExistence type="inferred from homology"/>
<dbReference type="FunCoup" id="A0A317ZM95">
    <property type="interactions" value="427"/>
</dbReference>
<dbReference type="NCBIfam" id="TIGR00112">
    <property type="entry name" value="proC"/>
    <property type="match status" value="1"/>
</dbReference>
<sequence length="268" mass="27676">MSIKIVFIGAGRMASAIVQGLLEKEHYTPEEIACTCGDDPTGPALAEATGIHYHPDITQAICEAEAVVLACKPQQFNAIDPQLADAAGGKLILSILAGTTLARLGEKFSKARNLVRTMPNTPGQIGAGVTAYSPLRELSEKDSSIVEKTLSSLGNFHEVEEEDIDAVTAVSGSGPAYVFEFAAALRDAGVNAGLPPELAESLSVDTLLGAAMLLAESEASAESLRDAVTSPGGTTAAALKVLEEADFRALINDAVAAAKARSIELAGE</sequence>
<evidence type="ECO:0000256" key="4">
    <source>
        <dbReference type="HAMAP-Rule" id="MF_01925"/>
    </source>
</evidence>
<keyword evidence="4 7" id="KW-0028">Amino-acid biosynthesis</keyword>
<feature type="binding site" evidence="6">
    <location>
        <begin position="8"/>
        <end position="13"/>
    </location>
    <ligand>
        <name>NADP(+)</name>
        <dbReference type="ChEBI" id="CHEBI:58349"/>
    </ligand>
</feature>
<dbReference type="OrthoDB" id="9805754at2"/>
<dbReference type="Pfam" id="PF03807">
    <property type="entry name" value="F420_oxidored"/>
    <property type="match status" value="1"/>
</dbReference>
<dbReference type="InterPro" id="IPR053790">
    <property type="entry name" value="P5CR-like_CS"/>
</dbReference>
<comment type="catalytic activity">
    <reaction evidence="4 7">
        <text>L-proline + NADP(+) = (S)-1-pyrroline-5-carboxylate + NADPH + 2 H(+)</text>
        <dbReference type="Rhea" id="RHEA:14109"/>
        <dbReference type="ChEBI" id="CHEBI:15378"/>
        <dbReference type="ChEBI" id="CHEBI:17388"/>
        <dbReference type="ChEBI" id="CHEBI:57783"/>
        <dbReference type="ChEBI" id="CHEBI:58349"/>
        <dbReference type="ChEBI" id="CHEBI:60039"/>
        <dbReference type="EC" id="1.5.1.2"/>
    </reaction>
</comment>
<evidence type="ECO:0000256" key="5">
    <source>
        <dbReference type="NCBIfam" id="TIGR00112"/>
    </source>
</evidence>
<keyword evidence="3 4" id="KW-0560">Oxidoreductase</keyword>